<feature type="transmembrane region" description="Helical" evidence="1">
    <location>
        <begin position="179"/>
        <end position="196"/>
    </location>
</feature>
<gene>
    <name evidence="2" type="ORF">H9635_17810</name>
</gene>
<dbReference type="Proteomes" id="UP000619101">
    <property type="component" value="Unassembled WGS sequence"/>
</dbReference>
<keyword evidence="1" id="KW-0472">Membrane</keyword>
<protein>
    <submittedName>
        <fullName evidence="2">Silver transporter</fullName>
    </submittedName>
</protein>
<reference evidence="2 3" key="1">
    <citation type="submission" date="2020-08" db="EMBL/GenBank/DDBJ databases">
        <title>A Genomic Blueprint of the Chicken Gut Microbiome.</title>
        <authorList>
            <person name="Gilroy R."/>
            <person name="Ravi A."/>
            <person name="Getino M."/>
            <person name="Pursley I."/>
            <person name="Horton D.L."/>
            <person name="Alikhan N.-F."/>
            <person name="Baker D."/>
            <person name="Gharbi K."/>
            <person name="Hall N."/>
            <person name="Watson M."/>
            <person name="Adriaenssens E.M."/>
            <person name="Foster-Nyarko E."/>
            <person name="Jarju S."/>
            <person name="Secka A."/>
            <person name="Antonio M."/>
            <person name="Oren A."/>
            <person name="Chaudhuri R."/>
            <person name="La Ragione R.M."/>
            <person name="Hildebrand F."/>
            <person name="Pallen M.J."/>
        </authorList>
    </citation>
    <scope>NUCLEOTIDE SEQUENCE [LARGE SCALE GENOMIC DNA]</scope>
    <source>
        <strain evidence="2 3">A46</strain>
    </source>
</reference>
<sequence length="238" mass="26929">MTSIVTVSPARNIYEQVKWKCKAYSSMFSTVLIVYILLTLLSGGGRSGTLGMGREFVNYKEQYYTLDSLFMFTVIMMLIFGWMLASKSISRDNFSIVTTNYTEAISSALFLVVLCIFTLVAAISTLWISILVDILRTGDLFIFHSMEYALLTFISFTVCSLLAASIGYFIHAVFDFSKIVFAILCAGVFLLIRQYSIELWGILFGGSALQIIGRSAIYIILLWLFIVLMRQRREVTRT</sequence>
<feature type="transmembrane region" description="Helical" evidence="1">
    <location>
        <begin position="148"/>
        <end position="170"/>
    </location>
</feature>
<evidence type="ECO:0000313" key="2">
    <source>
        <dbReference type="EMBL" id="MBD8038604.1"/>
    </source>
</evidence>
<keyword evidence="1" id="KW-1133">Transmembrane helix</keyword>
<keyword evidence="1" id="KW-0812">Transmembrane</keyword>
<keyword evidence="3" id="KW-1185">Reference proteome</keyword>
<proteinExistence type="predicted"/>
<evidence type="ECO:0000256" key="1">
    <source>
        <dbReference type="SAM" id="Phobius"/>
    </source>
</evidence>
<feature type="transmembrane region" description="Helical" evidence="1">
    <location>
        <begin position="21"/>
        <end position="43"/>
    </location>
</feature>
<comment type="caution">
    <text evidence="2">The sequence shown here is derived from an EMBL/GenBank/DDBJ whole genome shotgun (WGS) entry which is preliminary data.</text>
</comment>
<accession>A0ABR8Y3K3</accession>
<dbReference type="RefSeq" id="WP_191701661.1">
    <property type="nucleotide sequence ID" value="NZ_JACSPZ010000012.1"/>
</dbReference>
<feature type="transmembrane region" description="Helical" evidence="1">
    <location>
        <begin position="202"/>
        <end position="228"/>
    </location>
</feature>
<feature type="transmembrane region" description="Helical" evidence="1">
    <location>
        <begin position="105"/>
        <end position="128"/>
    </location>
</feature>
<name>A0ABR8Y3K3_9BACL</name>
<dbReference type="EMBL" id="JACSPZ010000012">
    <property type="protein sequence ID" value="MBD8038604.1"/>
    <property type="molecule type" value="Genomic_DNA"/>
</dbReference>
<feature type="transmembrane region" description="Helical" evidence="1">
    <location>
        <begin position="63"/>
        <end position="85"/>
    </location>
</feature>
<organism evidence="2 3">
    <name type="scientific">Solibacillus faecavium</name>
    <dbReference type="NCBI Taxonomy" id="2762221"/>
    <lineage>
        <taxon>Bacteria</taxon>
        <taxon>Bacillati</taxon>
        <taxon>Bacillota</taxon>
        <taxon>Bacilli</taxon>
        <taxon>Bacillales</taxon>
        <taxon>Caryophanaceae</taxon>
        <taxon>Solibacillus</taxon>
    </lineage>
</organism>
<evidence type="ECO:0000313" key="3">
    <source>
        <dbReference type="Proteomes" id="UP000619101"/>
    </source>
</evidence>